<comment type="similarity">
    <text evidence="1">Belongs to the LysR transcriptional regulatory family.</text>
</comment>
<dbReference type="PANTHER" id="PTHR30126:SF100">
    <property type="entry name" value="LYSR-FAMILY TRANSCRIPTIONAL REGULATOR"/>
    <property type="match status" value="1"/>
</dbReference>
<dbReference type="RefSeq" id="WP_230577073.1">
    <property type="nucleotide sequence ID" value="NZ_CAKJTI010000073.1"/>
</dbReference>
<evidence type="ECO:0000256" key="3">
    <source>
        <dbReference type="ARBA" id="ARBA00023125"/>
    </source>
</evidence>
<gene>
    <name evidence="6" type="primary">yofA_2</name>
    <name evidence="6" type="ORF">BACCIP111899_04410</name>
</gene>
<dbReference type="Pfam" id="PF03466">
    <property type="entry name" value="LysR_substrate"/>
    <property type="match status" value="1"/>
</dbReference>
<protein>
    <submittedName>
        <fullName evidence="6">HTH-type transcriptional regulator YofA</fullName>
    </submittedName>
</protein>
<dbReference type="SUPFAM" id="SSF53850">
    <property type="entry name" value="Periplasmic binding protein-like II"/>
    <property type="match status" value="1"/>
</dbReference>
<evidence type="ECO:0000313" key="6">
    <source>
        <dbReference type="EMBL" id="CAG9615173.1"/>
    </source>
</evidence>
<dbReference type="Gene3D" id="1.10.10.10">
    <property type="entry name" value="Winged helix-like DNA-binding domain superfamily/Winged helix DNA-binding domain"/>
    <property type="match status" value="1"/>
</dbReference>
<keyword evidence="2" id="KW-0805">Transcription regulation</keyword>
<dbReference type="Proteomes" id="UP000789423">
    <property type="component" value="Unassembled WGS sequence"/>
</dbReference>
<dbReference type="Pfam" id="PF00126">
    <property type="entry name" value="HTH_1"/>
    <property type="match status" value="1"/>
</dbReference>
<evidence type="ECO:0000313" key="7">
    <source>
        <dbReference type="Proteomes" id="UP000789423"/>
    </source>
</evidence>
<dbReference type="Gene3D" id="3.40.190.290">
    <property type="match status" value="1"/>
</dbReference>
<dbReference type="PRINTS" id="PR00039">
    <property type="entry name" value="HTHLYSR"/>
</dbReference>
<dbReference type="PANTHER" id="PTHR30126">
    <property type="entry name" value="HTH-TYPE TRANSCRIPTIONAL REGULATOR"/>
    <property type="match status" value="1"/>
</dbReference>
<dbReference type="InterPro" id="IPR036388">
    <property type="entry name" value="WH-like_DNA-bd_sf"/>
</dbReference>
<dbReference type="CDD" id="cd05466">
    <property type="entry name" value="PBP2_LTTR_substrate"/>
    <property type="match status" value="1"/>
</dbReference>
<name>A0ABN8A6G6_9BACI</name>
<dbReference type="EMBL" id="CAKJTI010000073">
    <property type="protein sequence ID" value="CAG9615173.1"/>
    <property type="molecule type" value="Genomic_DNA"/>
</dbReference>
<comment type="caution">
    <text evidence="6">The sequence shown here is derived from an EMBL/GenBank/DDBJ whole genome shotgun (WGS) entry which is preliminary data.</text>
</comment>
<proteinExistence type="inferred from homology"/>
<keyword evidence="3" id="KW-0238">DNA-binding</keyword>
<accession>A0ABN8A6G6</accession>
<feature type="domain" description="HTH lysR-type" evidence="5">
    <location>
        <begin position="1"/>
        <end position="58"/>
    </location>
</feature>
<dbReference type="InterPro" id="IPR036390">
    <property type="entry name" value="WH_DNA-bd_sf"/>
</dbReference>
<keyword evidence="4" id="KW-0804">Transcription</keyword>
<organism evidence="6 7">
    <name type="scientific">Bacillus rhizoplanae</name>
    <dbReference type="NCBI Taxonomy" id="2880966"/>
    <lineage>
        <taxon>Bacteria</taxon>
        <taxon>Bacillati</taxon>
        <taxon>Bacillota</taxon>
        <taxon>Bacilli</taxon>
        <taxon>Bacillales</taxon>
        <taxon>Bacillaceae</taxon>
        <taxon>Bacillus</taxon>
    </lineage>
</organism>
<keyword evidence="7" id="KW-1185">Reference proteome</keyword>
<evidence type="ECO:0000256" key="4">
    <source>
        <dbReference type="ARBA" id="ARBA00023163"/>
    </source>
</evidence>
<reference evidence="6 7" key="1">
    <citation type="submission" date="2021-10" db="EMBL/GenBank/DDBJ databases">
        <authorList>
            <person name="Criscuolo A."/>
        </authorList>
    </citation>
    <scope>NUCLEOTIDE SEQUENCE [LARGE SCALE GENOMIC DNA]</scope>
    <source>
        <strain evidence="7">CIP 111899</strain>
    </source>
</reference>
<dbReference type="InterPro" id="IPR005119">
    <property type="entry name" value="LysR_subst-bd"/>
</dbReference>
<dbReference type="SUPFAM" id="SSF46785">
    <property type="entry name" value="Winged helix' DNA-binding domain"/>
    <property type="match status" value="1"/>
</dbReference>
<sequence length="298" mass="34000">MELRHLKTFIIVAESGGFTRAGEWLGYTQSTITNHIQSLEEEIGSPLFDRLGKKVILTEVGEHMLSYAQKILELSNEALESSQMNGKPSGTIRIGANESLMIYRLPVILYEFKKKYPQVHIILQPSESQELHNELKSGKFDFALFTNPEKLGVDIVTHSLVRETVVLVAPPEHPLTKQNIVTPADLEGEMLLLTEPGSYRDLLEKWIKEEGINCSRIHFWSIEAIKQTVMCGLGLSYLPLITVKEEIERGKLIALPWIYSEDFVTTELAYHKNKWLTPAMKKLIEMIEKHAEKWRATT</sequence>
<dbReference type="InterPro" id="IPR000847">
    <property type="entry name" value="LysR_HTH_N"/>
</dbReference>
<evidence type="ECO:0000256" key="1">
    <source>
        <dbReference type="ARBA" id="ARBA00009437"/>
    </source>
</evidence>
<evidence type="ECO:0000256" key="2">
    <source>
        <dbReference type="ARBA" id="ARBA00023015"/>
    </source>
</evidence>
<evidence type="ECO:0000259" key="5">
    <source>
        <dbReference type="PROSITE" id="PS50931"/>
    </source>
</evidence>
<dbReference type="PROSITE" id="PS50931">
    <property type="entry name" value="HTH_LYSR"/>
    <property type="match status" value="1"/>
</dbReference>